<feature type="compositionally biased region" description="Polar residues" evidence="1">
    <location>
        <begin position="1"/>
        <end position="11"/>
    </location>
</feature>
<sequence length="455" mass="45911">MDRLIASNTVPQAQADTAPATGTPAFATDGNPSTNVLATQWPAYQYNAIQEELIAIIAAAGLTPNRNNNNQILAAIRSIVAGARGTFNGQIVTPSSLVLNASQIGAIIESYGSATGIVLTLPSSVTIAAGGCFTISNHGANAIQIASVGADQITSGQISNLSPVSVQPGDEVVIISNGSNEWDIVGGSAARQFHPLVVGTATASAHAMQFGQASGVVGQCRNLLMSISAASASATLSADEIIVESALGGLRYCLSSFSKTINVSTTGAGGMDTGSAPASGFVAIYAILNPSSGATALLATDATSAKAPEVYGGTHMPTGYTASALVSVWPTTSGGLFGNGFQTNRTIFPQPSQIISTSVQQTSPTLLSIASIAPKNAKTASFIIGIQSSASGSGSVNLNGDSGGTYGSYLSFNGSNGSNVTSADIPLITPQTIYYKAQISSGTMTFGLNISSYKF</sequence>
<evidence type="ECO:0000313" key="3">
    <source>
        <dbReference type="Proteomes" id="UP000199120"/>
    </source>
</evidence>
<dbReference type="RefSeq" id="WP_244283785.1">
    <property type="nucleotide sequence ID" value="NZ_FNSR01000001.1"/>
</dbReference>
<organism evidence="2 3">
    <name type="scientific">Paraburkholderia caballeronis</name>
    <dbReference type="NCBI Taxonomy" id="416943"/>
    <lineage>
        <taxon>Bacteria</taxon>
        <taxon>Pseudomonadati</taxon>
        <taxon>Pseudomonadota</taxon>
        <taxon>Betaproteobacteria</taxon>
        <taxon>Burkholderiales</taxon>
        <taxon>Burkholderiaceae</taxon>
        <taxon>Paraburkholderia</taxon>
    </lineage>
</organism>
<gene>
    <name evidence="2" type="ORF">SAMN05192542_11746</name>
</gene>
<evidence type="ECO:0000313" key="2">
    <source>
        <dbReference type="EMBL" id="SEL90067.1"/>
    </source>
</evidence>
<name>A0A1H7U1D6_9BURK</name>
<reference evidence="3" key="1">
    <citation type="submission" date="2016-10" db="EMBL/GenBank/DDBJ databases">
        <authorList>
            <person name="Varghese N."/>
            <person name="Submissions S."/>
        </authorList>
    </citation>
    <scope>NUCLEOTIDE SEQUENCE [LARGE SCALE GENOMIC DNA]</scope>
    <source>
        <strain evidence="3">LMG 26416</strain>
    </source>
</reference>
<evidence type="ECO:0000256" key="1">
    <source>
        <dbReference type="SAM" id="MobiDB-lite"/>
    </source>
</evidence>
<dbReference type="EMBL" id="FOAJ01000017">
    <property type="protein sequence ID" value="SEL90067.1"/>
    <property type="molecule type" value="Genomic_DNA"/>
</dbReference>
<feature type="region of interest" description="Disordered" evidence="1">
    <location>
        <begin position="1"/>
        <end position="25"/>
    </location>
</feature>
<protein>
    <submittedName>
        <fullName evidence="2">Uncharacterized protein</fullName>
    </submittedName>
</protein>
<dbReference type="STRING" id="416943.SAMN05445871_2404"/>
<keyword evidence="3" id="KW-1185">Reference proteome</keyword>
<accession>A0A1H7U1D6</accession>
<proteinExistence type="predicted"/>
<dbReference type="Proteomes" id="UP000199120">
    <property type="component" value="Unassembled WGS sequence"/>
</dbReference>
<feature type="compositionally biased region" description="Low complexity" evidence="1">
    <location>
        <begin position="12"/>
        <end position="25"/>
    </location>
</feature>
<dbReference type="AlphaFoldDB" id="A0A1H7U1D6"/>